<feature type="domain" description="TRNA-binding" evidence="4">
    <location>
        <begin position="6"/>
        <end position="128"/>
    </location>
</feature>
<dbReference type="EMBL" id="MGHY01000019">
    <property type="protein sequence ID" value="OGM79121.1"/>
    <property type="molecule type" value="Genomic_DNA"/>
</dbReference>
<keyword evidence="1 3" id="KW-0820">tRNA-binding</keyword>
<dbReference type="PROSITE" id="PS50886">
    <property type="entry name" value="TRBD"/>
    <property type="match status" value="1"/>
</dbReference>
<dbReference type="AlphaFoldDB" id="A0A1F8CS92"/>
<evidence type="ECO:0000313" key="6">
    <source>
        <dbReference type="Proteomes" id="UP000178999"/>
    </source>
</evidence>
<evidence type="ECO:0000259" key="4">
    <source>
        <dbReference type="PROSITE" id="PS50886"/>
    </source>
</evidence>
<proteinExistence type="predicted"/>
<dbReference type="SUPFAM" id="SSF50249">
    <property type="entry name" value="Nucleic acid-binding proteins"/>
    <property type="match status" value="1"/>
</dbReference>
<dbReference type="Proteomes" id="UP000178999">
    <property type="component" value="Unassembled WGS sequence"/>
</dbReference>
<reference evidence="5 6" key="1">
    <citation type="journal article" date="2016" name="Nat. Commun.">
        <title>Thousands of microbial genomes shed light on interconnected biogeochemical processes in an aquifer system.</title>
        <authorList>
            <person name="Anantharaman K."/>
            <person name="Brown C.T."/>
            <person name="Hug L.A."/>
            <person name="Sharon I."/>
            <person name="Castelle C.J."/>
            <person name="Probst A.J."/>
            <person name="Thomas B.C."/>
            <person name="Singh A."/>
            <person name="Wilkins M.J."/>
            <person name="Karaoz U."/>
            <person name="Brodie E.L."/>
            <person name="Williams K.H."/>
            <person name="Hubbard S.S."/>
            <person name="Banfield J.F."/>
        </authorList>
    </citation>
    <scope>NUCLEOTIDE SEQUENCE [LARGE SCALE GENOMIC DNA]</scope>
</reference>
<evidence type="ECO:0000313" key="5">
    <source>
        <dbReference type="EMBL" id="OGM79121.1"/>
    </source>
</evidence>
<evidence type="ECO:0000256" key="2">
    <source>
        <dbReference type="ARBA" id="ARBA00022884"/>
    </source>
</evidence>
<comment type="caution">
    <text evidence="5">The sequence shown here is derived from an EMBL/GenBank/DDBJ whole genome shotgun (WGS) entry which is preliminary data.</text>
</comment>
<keyword evidence="2 3" id="KW-0694">RNA-binding</keyword>
<dbReference type="InterPro" id="IPR051270">
    <property type="entry name" value="Tyrosine-tRNA_ligase_regulator"/>
</dbReference>
<evidence type="ECO:0000256" key="3">
    <source>
        <dbReference type="PROSITE-ProRule" id="PRU00209"/>
    </source>
</evidence>
<dbReference type="InterPro" id="IPR012340">
    <property type="entry name" value="NA-bd_OB-fold"/>
</dbReference>
<protein>
    <recommendedName>
        <fullName evidence="4">tRNA-binding domain-containing protein</fullName>
    </recommendedName>
</protein>
<dbReference type="STRING" id="1802538.A2382_02700"/>
<dbReference type="Pfam" id="PF01588">
    <property type="entry name" value="tRNA_bind"/>
    <property type="match status" value="1"/>
</dbReference>
<dbReference type="PANTHER" id="PTHR11586:SF37">
    <property type="entry name" value="TRNA-BINDING DOMAIN-CONTAINING PROTEIN"/>
    <property type="match status" value="1"/>
</dbReference>
<sequence length="128" mass="14355">MVTFQDFQKLDIRIGTVIKAEIPEWSHWVMKLTVDFGEPPDGLGTKTIFAGFMHFFTPSELEGNQYPFIVNLEPKKIGPLGDFSEGMILATDKLLDQSLKIEGIDEEITSKPALFTLSEKVKNGAKIH</sequence>
<name>A0A1F8CS92_9BACT</name>
<dbReference type="GO" id="GO:0000049">
    <property type="term" value="F:tRNA binding"/>
    <property type="evidence" value="ECO:0007669"/>
    <property type="project" value="UniProtKB-UniRule"/>
</dbReference>
<dbReference type="Gene3D" id="2.40.50.140">
    <property type="entry name" value="Nucleic acid-binding proteins"/>
    <property type="match status" value="1"/>
</dbReference>
<dbReference type="InterPro" id="IPR002547">
    <property type="entry name" value="tRNA-bd_dom"/>
</dbReference>
<dbReference type="PANTHER" id="PTHR11586">
    <property type="entry name" value="TRNA-AMINOACYLATION COFACTOR ARC1 FAMILY MEMBER"/>
    <property type="match status" value="1"/>
</dbReference>
<accession>A0A1F8CS92</accession>
<gene>
    <name evidence="5" type="ORF">A2382_02700</name>
</gene>
<organism evidence="5 6">
    <name type="scientific">Candidatus Woesebacteria bacterium RIFOXYB1_FULL_38_16</name>
    <dbReference type="NCBI Taxonomy" id="1802538"/>
    <lineage>
        <taxon>Bacteria</taxon>
        <taxon>Candidatus Woeseibacteriota</taxon>
    </lineage>
</organism>
<evidence type="ECO:0000256" key="1">
    <source>
        <dbReference type="ARBA" id="ARBA00022555"/>
    </source>
</evidence>